<reference evidence="1 2" key="1">
    <citation type="submission" date="2024-09" db="EMBL/GenBank/DDBJ databases">
        <authorList>
            <person name="Sun Q."/>
            <person name="Mori K."/>
        </authorList>
    </citation>
    <scope>NUCLEOTIDE SEQUENCE [LARGE SCALE GENOMIC DNA]</scope>
    <source>
        <strain evidence="1 2">CECT 7908</strain>
    </source>
</reference>
<organism evidence="1 2">
    <name type="scientific">Flavobacterium branchiarum</name>
    <dbReference type="NCBI Taxonomy" id="1114870"/>
    <lineage>
        <taxon>Bacteria</taxon>
        <taxon>Pseudomonadati</taxon>
        <taxon>Bacteroidota</taxon>
        <taxon>Flavobacteriia</taxon>
        <taxon>Flavobacteriales</taxon>
        <taxon>Flavobacteriaceae</taxon>
        <taxon>Flavobacterium</taxon>
    </lineage>
</organism>
<comment type="caution">
    <text evidence="1">The sequence shown here is derived from an EMBL/GenBank/DDBJ whole genome shotgun (WGS) entry which is preliminary data.</text>
</comment>
<dbReference type="Proteomes" id="UP001589589">
    <property type="component" value="Unassembled WGS sequence"/>
</dbReference>
<evidence type="ECO:0000313" key="1">
    <source>
        <dbReference type="EMBL" id="MFB9063358.1"/>
    </source>
</evidence>
<proteinExistence type="predicted"/>
<dbReference type="RefSeq" id="WP_290266280.1">
    <property type="nucleotide sequence ID" value="NZ_JAUFQQ010000005.1"/>
</dbReference>
<dbReference type="EMBL" id="JBHMEX010000013">
    <property type="protein sequence ID" value="MFB9063358.1"/>
    <property type="molecule type" value="Genomic_DNA"/>
</dbReference>
<sequence>MTNIDGQHFQSRDVPVFYYVKKEKDTYPTCLNCGVINSWRRNTSKFFADCDFIVKKLKGDKWLFSDIEEIVTFYNDICFEE</sequence>
<keyword evidence="2" id="KW-1185">Reference proteome</keyword>
<name>A0ABV5FIK1_9FLAO</name>
<accession>A0ABV5FIK1</accession>
<gene>
    <name evidence="1" type="ORF">ACFFUQ_04925</name>
</gene>
<evidence type="ECO:0000313" key="2">
    <source>
        <dbReference type="Proteomes" id="UP001589589"/>
    </source>
</evidence>
<protein>
    <submittedName>
        <fullName evidence="1">Uncharacterized protein</fullName>
    </submittedName>
</protein>